<dbReference type="Pfam" id="PF02801">
    <property type="entry name" value="Ketoacyl-synt_C"/>
    <property type="match status" value="1"/>
</dbReference>
<protein>
    <submittedName>
        <fullName evidence="12">Reducing type I polyketide synthase</fullName>
    </submittedName>
</protein>
<dbReference type="GO" id="GO:0044550">
    <property type="term" value="P:secondary metabolite biosynthetic process"/>
    <property type="evidence" value="ECO:0007669"/>
    <property type="project" value="TreeGrafter"/>
</dbReference>
<evidence type="ECO:0000256" key="7">
    <source>
        <dbReference type="ARBA" id="ARBA00023315"/>
    </source>
</evidence>
<dbReference type="Gene3D" id="1.10.1200.10">
    <property type="entry name" value="ACP-like"/>
    <property type="match status" value="1"/>
</dbReference>
<dbReference type="InterPro" id="IPR013149">
    <property type="entry name" value="ADH-like_C"/>
</dbReference>
<keyword evidence="5" id="KW-0560">Oxidoreductase</keyword>
<dbReference type="InterPro" id="IPR029063">
    <property type="entry name" value="SAM-dependent_MTases_sf"/>
</dbReference>
<dbReference type="Pfam" id="PF00107">
    <property type="entry name" value="ADH_zinc_N"/>
    <property type="match status" value="1"/>
</dbReference>
<feature type="domain" description="Carrier" evidence="9">
    <location>
        <begin position="2460"/>
        <end position="2537"/>
    </location>
</feature>
<keyword evidence="3" id="KW-0808">Transferase</keyword>
<keyword evidence="2" id="KW-0597">Phosphoprotein</keyword>
<dbReference type="GO" id="GO:0016491">
    <property type="term" value="F:oxidoreductase activity"/>
    <property type="evidence" value="ECO:0007669"/>
    <property type="project" value="UniProtKB-KW"/>
</dbReference>
<dbReference type="SUPFAM" id="SSF53901">
    <property type="entry name" value="Thiolase-like"/>
    <property type="match status" value="1"/>
</dbReference>
<dbReference type="OrthoDB" id="329835at2759"/>
<dbReference type="GO" id="GO:1901336">
    <property type="term" value="P:lactone biosynthetic process"/>
    <property type="evidence" value="ECO:0007669"/>
    <property type="project" value="UniProtKB-ARBA"/>
</dbReference>
<keyword evidence="4" id="KW-0521">NADP</keyword>
<dbReference type="Gene3D" id="3.40.47.10">
    <property type="match status" value="1"/>
</dbReference>
<dbReference type="InterPro" id="IPR011032">
    <property type="entry name" value="GroES-like_sf"/>
</dbReference>
<dbReference type="GO" id="GO:0006633">
    <property type="term" value="P:fatty acid biosynthetic process"/>
    <property type="evidence" value="ECO:0007669"/>
    <property type="project" value="InterPro"/>
</dbReference>
<sequence length="2544" mass="281122">MQTPQSHARTGTESSSSYDPIAIVGFAMKFPGDANSIEGFWDMLIQGRCASTNFPQDRLNVSGLYHPDAARHDTLNLKGGHFLQEDVAAFDAPFFSISSAEATSMDPQQRLLLETTYRALENAGMPIKKVTNSRTCVFAGSFMDDYKTLYTKDVDHAASYAAAGIPNSCNSNRISWFFNLRGNSATIDTACSSSLVALDLACKSIQSGESSMGIVTGVNLMLAADFFLILSDMGMLSPDSRCWSFSECGNGYGRGEGAGALIIKRVSDAIKDGDTIRAVIRSTSSNSDGYTPGITQPSQISQAELIRDCYRNAGLDLNRTGYAEAHGTGTPVGDPIEANALGNAFRENRDAAEPLYIGAVKSNIGHLEGSSGVAGIIKTILVLERGVIPQIASLQNLNPRIDEEFLKLKFPKKTMAWPLHGLRRASVNSFGYGGTNSHAVLDDALHFLKEHGLEGNHCTVSSPPKEGRSLSAIAVIHKTPNDAAYLWNNSSKKTLLFSAADRKAVARMAQAYHGHLTKVSSKLSGSDLRRYLESVAYTLALRRSDLPWKAFAVVDVDEFDSPNFEKAITQPIRATTRPKIALIFTGQGAQWATMGQELAIYDVFASSLQQEIKRPRHTSQMNDAGLSQPICTALQIALVDLLRTCGVSPEAVIGHSSGEIAAAYCIGAFTMEAALKIAFMRGLSTSTLRQKSSVKGAMLSVGLSAESLQPYLKDVPSLVIACYNSPRSVTVSGDEVSVDRLKYALEEDEVFTRKLVIDLAYHSPHMQMIAQNYADSLAHIDFGFVDTTGCAMFSSVTGRKAVIDELRDPSYWVKNLISPVQFTAAFEHIDNETITKKLDKSHLNFFKVDVCVEVGPHAALRGPIRDILNRRERDQSAAYTSLLERGQNALVTFLQSLSLLHCCGYPVDWLQANHQGAPKNSLISLCDLPEYPFDHSIRYWHESRIARASRLRTEPRLDLLGKQINGVTLFPAAGMMCMAIEGLNQLVVNDESIKGFELRDIAFHTALIVPMDGVQVELHVSKDNNPSRRDMNWRLFALSKDEWIECCCGTARYDYSEQVSEINDGTEDEKFWSRRKLEFDRTRQACASEVDVSLLYRQMEMCGFGFGSAFQSIRDGRFTEKTVTADITCYRWSDSSSTNPRQDHIIHPCTLDGLLQPAIVAFTKGGTKTATSLVPTSVRRLWIPKVGLAWPRCDSLEVLAQITQISNRGFEMQCSATTKDDDLVGAVLEGVRFTHVSKAPETKDDCTLWALDWKPDVDLMTVAALEGNRMSGQAQDSEPVVYFKKLSFLLYTFLNTTIRQMPMMNSSKLPPHFVRYLNWANMQCQRLSSAIAPDTSSTYECMALDQTYVDRIQDEFEGAAAKFKVFSLVGQNLLEILCGRVDVLELLYHSSLIHDHYEEVTIANRAFKMLDQYLGAYSHKYPEAQYLEVGAGTGGSTYAILESLLHYQEPRYGPHLYQNYTFTDISESFFEKAKERFSNFPNIDYKLFDIEKSPAEQGFEDKSFDCIIAANVVHATRSLANTLSNLHRLLRPGGRLILFELTNPTNIRSGFWTGLLPGWWLSCERYRSDDNGPCISSQEWHRVLIESGFSGVDVLLRDHQEEAYHLMSIMVSSVPMFPSPVPMVSSSNKNLEITLLHATVTDDNSDLKHLEGAFQRKNMVPSKILSCMALSNLATGDICVVIELPGQPLLRSWCNEDLEGLRQLLLSYNTIVWVTQKMGDLSHPDYGMIDGLARVIRNEYTDLKFVTIALAGLVNSERSDKIAAIATRSLNSAVDSCETAFQEKDGYFQIWRFMSSRHTSQAISELKAEELQRDIAWNDGSAVKMTTKTPGMLDSLQFVEDDDFSTPLRAEDVEIQVHAIGVNFKDCLVALNQVDGDGLGIECSGIITRVGSDCPLLVGERVCMATTEAFKTYARGHYQCTARLPEHMSFIEGAAFPVQFFTAWACLVDLARLERNGSVLIHAGAGGTGQAAVQIAQHIGAEVFVTVSSEAKKNQLIEHYGLEADHILYSRDTSFAKAIHRLTDGRGVDVILNSLAGISLLRSWDCLAPYGRFVEIGKKDILENWSLPMIHFNRCRSFMAFDGIAWIKERPADVGRLLSTIVNMFSEGHLRTAQPLHVNNITEVASVFRRLADGKSGGKTVIQIMPETVIPAILKRRTIYTLESDKTYVIAGGLGGVGRRIARWMVNHGARYLLLLSRSGVKDAAAAKFITELEAAGARITTPQCDISDETALADALEECTSTMPQIRGCVQASMVLNDGLITHMNIEQWEAATKPKVQGSWNLHKLLPKKMDFFICLSSMSGIHGLQGQANYAAGNTYLDAFARHRVSRGEKAISIDLGAIASEGYVAENKIVMERLANSGTMRVVPSRDFDALMEYYCNPHLPVLSPADAQIIIGINTPQLARAQGRDPPEWMRQPIYRIMHRMPGIEWEGHNGSRGPEVDFRTEFVQSETVVNAANVATRALAAKLARTLISLAEEDVDIHKAIHSFGVDSLLAVELRSWLSREFDAEVAVFEIIGGSSCATVGLLVANKSLLRRTEGSSM</sequence>
<dbReference type="InterPro" id="IPR049552">
    <property type="entry name" value="PKS_DH_N"/>
</dbReference>
<dbReference type="InterPro" id="IPR020843">
    <property type="entry name" value="ER"/>
</dbReference>
<accession>A0A9P4MJU9</accession>
<dbReference type="InterPro" id="IPR014043">
    <property type="entry name" value="Acyl_transferase_dom"/>
</dbReference>
<keyword evidence="1" id="KW-0596">Phosphopantetheine</keyword>
<dbReference type="Pfam" id="PF21089">
    <property type="entry name" value="PKS_DH_N"/>
    <property type="match status" value="1"/>
</dbReference>
<feature type="domain" description="Ketosynthase family 3 (KS3)" evidence="10">
    <location>
        <begin position="18"/>
        <end position="443"/>
    </location>
</feature>
<dbReference type="Gene3D" id="3.10.129.110">
    <property type="entry name" value="Polyketide synthase dehydratase"/>
    <property type="match status" value="1"/>
</dbReference>
<dbReference type="Pfam" id="PF00698">
    <property type="entry name" value="Acyl_transf_1"/>
    <property type="match status" value="1"/>
</dbReference>
<dbReference type="SMART" id="SM00823">
    <property type="entry name" value="PKS_PP"/>
    <property type="match status" value="1"/>
</dbReference>
<dbReference type="GO" id="GO:0004312">
    <property type="term" value="F:fatty acid synthase activity"/>
    <property type="evidence" value="ECO:0007669"/>
    <property type="project" value="TreeGrafter"/>
</dbReference>
<dbReference type="SMART" id="SM00825">
    <property type="entry name" value="PKS_KS"/>
    <property type="match status" value="1"/>
</dbReference>
<dbReference type="GO" id="GO:0004315">
    <property type="term" value="F:3-oxoacyl-[acyl-carrier-protein] synthase activity"/>
    <property type="evidence" value="ECO:0007669"/>
    <property type="project" value="InterPro"/>
</dbReference>
<dbReference type="InterPro" id="IPR018201">
    <property type="entry name" value="Ketoacyl_synth_AS"/>
</dbReference>
<evidence type="ECO:0000313" key="13">
    <source>
        <dbReference type="Proteomes" id="UP000799439"/>
    </source>
</evidence>
<keyword evidence="13" id="KW-1185">Reference proteome</keyword>
<dbReference type="Gene3D" id="3.40.366.10">
    <property type="entry name" value="Malonyl-Coenzyme A Acyl Carrier Protein, domain 2"/>
    <property type="match status" value="1"/>
</dbReference>
<dbReference type="InterPro" id="IPR001227">
    <property type="entry name" value="Ac_transferase_dom_sf"/>
</dbReference>
<dbReference type="SUPFAM" id="SSF53335">
    <property type="entry name" value="S-adenosyl-L-methionine-dependent methyltransferases"/>
    <property type="match status" value="1"/>
</dbReference>
<dbReference type="EMBL" id="ML996090">
    <property type="protein sequence ID" value="KAF2150161.1"/>
    <property type="molecule type" value="Genomic_DNA"/>
</dbReference>
<evidence type="ECO:0000256" key="4">
    <source>
        <dbReference type="ARBA" id="ARBA00022857"/>
    </source>
</evidence>
<dbReference type="InterPro" id="IPR036736">
    <property type="entry name" value="ACP-like_sf"/>
</dbReference>
<dbReference type="Gene3D" id="3.90.180.10">
    <property type="entry name" value="Medium-chain alcohol dehydrogenases, catalytic domain"/>
    <property type="match status" value="1"/>
</dbReference>
<dbReference type="InterPro" id="IPR006162">
    <property type="entry name" value="Ppantetheine_attach_site"/>
</dbReference>
<dbReference type="SUPFAM" id="SSF50129">
    <property type="entry name" value="GroES-like"/>
    <property type="match status" value="1"/>
</dbReference>
<dbReference type="PROSITE" id="PS50075">
    <property type="entry name" value="CARRIER"/>
    <property type="match status" value="1"/>
</dbReference>
<dbReference type="CDD" id="cd05195">
    <property type="entry name" value="enoyl_red"/>
    <property type="match status" value="1"/>
</dbReference>
<dbReference type="Pfam" id="PF00550">
    <property type="entry name" value="PP-binding"/>
    <property type="match status" value="1"/>
</dbReference>
<evidence type="ECO:0000256" key="2">
    <source>
        <dbReference type="ARBA" id="ARBA00022553"/>
    </source>
</evidence>
<keyword evidence="6" id="KW-0511">Multifunctional enzyme</keyword>
<proteinExistence type="predicted"/>
<dbReference type="PROSITE" id="PS52019">
    <property type="entry name" value="PKS_MFAS_DH"/>
    <property type="match status" value="1"/>
</dbReference>
<feature type="domain" description="PKS/mFAS DH" evidence="11">
    <location>
        <begin position="930"/>
        <end position="1242"/>
    </location>
</feature>
<evidence type="ECO:0000256" key="5">
    <source>
        <dbReference type="ARBA" id="ARBA00023002"/>
    </source>
</evidence>
<dbReference type="PROSITE" id="PS00606">
    <property type="entry name" value="KS3_1"/>
    <property type="match status" value="1"/>
</dbReference>
<dbReference type="GO" id="GO:0031177">
    <property type="term" value="F:phosphopantetheine binding"/>
    <property type="evidence" value="ECO:0007669"/>
    <property type="project" value="InterPro"/>
</dbReference>
<dbReference type="SUPFAM" id="SSF52151">
    <property type="entry name" value="FabD/lysophospholipase-like"/>
    <property type="match status" value="1"/>
</dbReference>
<dbReference type="Gene3D" id="3.40.50.720">
    <property type="entry name" value="NAD(P)-binding Rossmann-like Domain"/>
    <property type="match status" value="1"/>
</dbReference>
<dbReference type="InterPro" id="IPR049551">
    <property type="entry name" value="PKS_DH_C"/>
</dbReference>
<dbReference type="SMART" id="SM00826">
    <property type="entry name" value="PKS_DH"/>
    <property type="match status" value="1"/>
</dbReference>
<dbReference type="SUPFAM" id="SSF51735">
    <property type="entry name" value="NAD(P)-binding Rossmann-fold domains"/>
    <property type="match status" value="2"/>
</dbReference>
<dbReference type="InterPro" id="IPR016036">
    <property type="entry name" value="Malonyl_transacylase_ACP-bd"/>
</dbReference>
<dbReference type="SMART" id="SM00829">
    <property type="entry name" value="PKS_ER"/>
    <property type="match status" value="1"/>
</dbReference>
<dbReference type="Gene3D" id="3.40.50.150">
    <property type="entry name" value="Vaccinia Virus protein VP39"/>
    <property type="match status" value="1"/>
</dbReference>
<organism evidence="12 13">
    <name type="scientific">Myriangium duriaei CBS 260.36</name>
    <dbReference type="NCBI Taxonomy" id="1168546"/>
    <lineage>
        <taxon>Eukaryota</taxon>
        <taxon>Fungi</taxon>
        <taxon>Dikarya</taxon>
        <taxon>Ascomycota</taxon>
        <taxon>Pezizomycotina</taxon>
        <taxon>Dothideomycetes</taxon>
        <taxon>Dothideomycetidae</taxon>
        <taxon>Myriangiales</taxon>
        <taxon>Myriangiaceae</taxon>
        <taxon>Myriangium</taxon>
    </lineage>
</organism>
<dbReference type="InterPro" id="IPR020841">
    <property type="entry name" value="PKS_Beta-ketoAc_synthase_dom"/>
</dbReference>
<dbReference type="CDD" id="cd00833">
    <property type="entry name" value="PKS"/>
    <property type="match status" value="1"/>
</dbReference>
<dbReference type="InterPro" id="IPR049900">
    <property type="entry name" value="PKS_mFAS_DH"/>
</dbReference>
<dbReference type="Pfam" id="PF00109">
    <property type="entry name" value="ketoacyl-synt"/>
    <property type="match status" value="1"/>
</dbReference>
<gene>
    <name evidence="12" type="ORF">K461DRAFT_315150</name>
</gene>
<comment type="caution">
    <text evidence="12">The sequence shown here is derived from an EMBL/GenBank/DDBJ whole genome shotgun (WGS) entry which is preliminary data.</text>
</comment>
<dbReference type="InterPro" id="IPR013968">
    <property type="entry name" value="PKS_KR"/>
</dbReference>
<dbReference type="Gene3D" id="3.30.70.3290">
    <property type="match status" value="1"/>
</dbReference>
<dbReference type="InterPro" id="IPR016035">
    <property type="entry name" value="Acyl_Trfase/lysoPLipase"/>
</dbReference>
<dbReference type="PROSITE" id="PS52004">
    <property type="entry name" value="KS3_2"/>
    <property type="match status" value="1"/>
</dbReference>
<evidence type="ECO:0000256" key="6">
    <source>
        <dbReference type="ARBA" id="ARBA00023268"/>
    </source>
</evidence>
<dbReference type="InterPro" id="IPR014031">
    <property type="entry name" value="Ketoacyl_synth_C"/>
</dbReference>
<evidence type="ECO:0000256" key="3">
    <source>
        <dbReference type="ARBA" id="ARBA00022679"/>
    </source>
</evidence>
<feature type="region of interest" description="N-terminal hotdog fold" evidence="8">
    <location>
        <begin position="930"/>
        <end position="1058"/>
    </location>
</feature>
<dbReference type="SUPFAM" id="SSF47336">
    <property type="entry name" value="ACP-like"/>
    <property type="match status" value="1"/>
</dbReference>
<dbReference type="PANTHER" id="PTHR43775">
    <property type="entry name" value="FATTY ACID SYNTHASE"/>
    <property type="match status" value="1"/>
</dbReference>
<dbReference type="InterPro" id="IPR042104">
    <property type="entry name" value="PKS_dehydratase_sf"/>
</dbReference>
<dbReference type="InterPro" id="IPR014030">
    <property type="entry name" value="Ketoacyl_synth_N"/>
</dbReference>
<name>A0A9P4MJU9_9PEZI</name>
<evidence type="ECO:0000259" key="9">
    <source>
        <dbReference type="PROSITE" id="PS50075"/>
    </source>
</evidence>
<dbReference type="PANTHER" id="PTHR43775:SF29">
    <property type="entry name" value="ASPERFURANONE POLYKETIDE SYNTHASE AFOG-RELATED"/>
    <property type="match status" value="1"/>
</dbReference>
<dbReference type="SMART" id="SM00827">
    <property type="entry name" value="PKS_AT"/>
    <property type="match status" value="1"/>
</dbReference>
<evidence type="ECO:0000259" key="11">
    <source>
        <dbReference type="PROSITE" id="PS52019"/>
    </source>
</evidence>
<evidence type="ECO:0000256" key="8">
    <source>
        <dbReference type="PROSITE-ProRule" id="PRU01363"/>
    </source>
</evidence>
<dbReference type="InterPro" id="IPR013154">
    <property type="entry name" value="ADH-like_N"/>
</dbReference>
<dbReference type="InterPro" id="IPR013217">
    <property type="entry name" value="Methyltransf_12"/>
</dbReference>
<dbReference type="InterPro" id="IPR016039">
    <property type="entry name" value="Thiolase-like"/>
</dbReference>
<dbReference type="Pfam" id="PF08242">
    <property type="entry name" value="Methyltransf_12"/>
    <property type="match status" value="1"/>
</dbReference>
<dbReference type="InterPro" id="IPR036291">
    <property type="entry name" value="NAD(P)-bd_dom_sf"/>
</dbReference>
<dbReference type="InterPro" id="IPR057326">
    <property type="entry name" value="KR_dom"/>
</dbReference>
<evidence type="ECO:0000313" key="12">
    <source>
        <dbReference type="EMBL" id="KAF2150161.1"/>
    </source>
</evidence>
<evidence type="ECO:0000259" key="10">
    <source>
        <dbReference type="PROSITE" id="PS52004"/>
    </source>
</evidence>
<dbReference type="InterPro" id="IPR020807">
    <property type="entry name" value="PKS_DH"/>
</dbReference>
<keyword evidence="7" id="KW-0012">Acyltransferase</keyword>
<reference evidence="12" key="1">
    <citation type="journal article" date="2020" name="Stud. Mycol.">
        <title>101 Dothideomycetes genomes: a test case for predicting lifestyles and emergence of pathogens.</title>
        <authorList>
            <person name="Haridas S."/>
            <person name="Albert R."/>
            <person name="Binder M."/>
            <person name="Bloem J."/>
            <person name="Labutti K."/>
            <person name="Salamov A."/>
            <person name="Andreopoulos B."/>
            <person name="Baker S."/>
            <person name="Barry K."/>
            <person name="Bills G."/>
            <person name="Bluhm B."/>
            <person name="Cannon C."/>
            <person name="Castanera R."/>
            <person name="Culley D."/>
            <person name="Daum C."/>
            <person name="Ezra D."/>
            <person name="Gonzalez J."/>
            <person name="Henrissat B."/>
            <person name="Kuo A."/>
            <person name="Liang C."/>
            <person name="Lipzen A."/>
            <person name="Lutzoni F."/>
            <person name="Magnuson J."/>
            <person name="Mondo S."/>
            <person name="Nolan M."/>
            <person name="Ohm R."/>
            <person name="Pangilinan J."/>
            <person name="Park H.-J."/>
            <person name="Ramirez L."/>
            <person name="Alfaro M."/>
            <person name="Sun H."/>
            <person name="Tritt A."/>
            <person name="Yoshinaga Y."/>
            <person name="Zwiers L.-H."/>
            <person name="Turgeon B."/>
            <person name="Goodwin S."/>
            <person name="Spatafora J."/>
            <person name="Crous P."/>
            <person name="Grigoriev I."/>
        </authorList>
    </citation>
    <scope>NUCLEOTIDE SEQUENCE</scope>
    <source>
        <strain evidence="12">CBS 260.36</strain>
    </source>
</reference>
<dbReference type="Proteomes" id="UP000799439">
    <property type="component" value="Unassembled WGS sequence"/>
</dbReference>
<dbReference type="PROSITE" id="PS00012">
    <property type="entry name" value="PHOSPHOPANTETHEINE"/>
    <property type="match status" value="1"/>
</dbReference>
<dbReference type="SMART" id="SM00822">
    <property type="entry name" value="PKS_KR"/>
    <property type="match status" value="1"/>
</dbReference>
<dbReference type="InterPro" id="IPR050091">
    <property type="entry name" value="PKS_NRPS_Biosynth_Enz"/>
</dbReference>
<feature type="region of interest" description="C-terminal hotdog fold" evidence="8">
    <location>
        <begin position="1087"/>
        <end position="1242"/>
    </location>
</feature>
<evidence type="ECO:0000256" key="1">
    <source>
        <dbReference type="ARBA" id="ARBA00022450"/>
    </source>
</evidence>
<dbReference type="Pfam" id="PF08240">
    <property type="entry name" value="ADH_N"/>
    <property type="match status" value="1"/>
</dbReference>
<dbReference type="SUPFAM" id="SSF55048">
    <property type="entry name" value="Probable ACP-binding domain of malonyl-CoA ACP transacylase"/>
    <property type="match status" value="1"/>
</dbReference>
<dbReference type="Pfam" id="PF08659">
    <property type="entry name" value="KR"/>
    <property type="match status" value="1"/>
</dbReference>
<dbReference type="FunFam" id="3.40.50.720:FF:000209">
    <property type="entry name" value="Polyketide synthase Pks12"/>
    <property type="match status" value="1"/>
</dbReference>
<dbReference type="CDD" id="cd02440">
    <property type="entry name" value="AdoMet_MTases"/>
    <property type="match status" value="1"/>
</dbReference>
<dbReference type="InterPro" id="IPR020806">
    <property type="entry name" value="PKS_PP-bd"/>
</dbReference>
<dbReference type="Pfam" id="PF14765">
    <property type="entry name" value="PS-DH"/>
    <property type="match status" value="1"/>
</dbReference>
<dbReference type="InterPro" id="IPR009081">
    <property type="entry name" value="PP-bd_ACP"/>
</dbReference>
<comment type="caution">
    <text evidence="8">Lacks conserved residue(s) required for the propagation of feature annotation.</text>
</comment>